<feature type="signal peptide" evidence="3">
    <location>
        <begin position="1"/>
        <end position="22"/>
    </location>
</feature>
<feature type="region of interest" description="Disordered" evidence="1">
    <location>
        <begin position="58"/>
        <end position="93"/>
    </location>
</feature>
<name>A0AAV0PUP9_9ROSI</name>
<evidence type="ECO:0008006" key="6">
    <source>
        <dbReference type="Google" id="ProtNLM"/>
    </source>
</evidence>
<reference evidence="4" key="1">
    <citation type="submission" date="2022-08" db="EMBL/GenBank/DDBJ databases">
        <authorList>
            <person name="Gutierrez-Valencia J."/>
        </authorList>
    </citation>
    <scope>NUCLEOTIDE SEQUENCE</scope>
</reference>
<accession>A0AAV0PUP9</accession>
<feature type="transmembrane region" description="Helical" evidence="2">
    <location>
        <begin position="98"/>
        <end position="121"/>
    </location>
</feature>
<proteinExistence type="predicted"/>
<sequence>MKIRAVVMAAWLLLLMFCWVSAVDLNLSNPFPQLAAGQDHDLNVTESEWPQRCGVVCSSSKASGSGGKKGGKGGASDIAHRAPPGAHKSNSASLSSPYFYSLPIFSIALALSCLVFDLSIWSR</sequence>
<dbReference type="Proteomes" id="UP001154282">
    <property type="component" value="Unassembled WGS sequence"/>
</dbReference>
<evidence type="ECO:0000256" key="2">
    <source>
        <dbReference type="SAM" id="Phobius"/>
    </source>
</evidence>
<feature type="compositionally biased region" description="Gly residues" evidence="1">
    <location>
        <begin position="64"/>
        <end position="74"/>
    </location>
</feature>
<keyword evidence="2" id="KW-1133">Transmembrane helix</keyword>
<keyword evidence="5" id="KW-1185">Reference proteome</keyword>
<keyword evidence="2" id="KW-0812">Transmembrane</keyword>
<feature type="chain" id="PRO_5043527373" description="Transmembrane protein" evidence="3">
    <location>
        <begin position="23"/>
        <end position="123"/>
    </location>
</feature>
<evidence type="ECO:0000313" key="4">
    <source>
        <dbReference type="EMBL" id="CAI0473906.1"/>
    </source>
</evidence>
<evidence type="ECO:0000256" key="3">
    <source>
        <dbReference type="SAM" id="SignalP"/>
    </source>
</evidence>
<dbReference type="EMBL" id="CAMGYJ010000009">
    <property type="protein sequence ID" value="CAI0473906.1"/>
    <property type="molecule type" value="Genomic_DNA"/>
</dbReference>
<dbReference type="AlphaFoldDB" id="A0AAV0PUP9"/>
<gene>
    <name evidence="4" type="ORF">LITE_LOCUS39821</name>
</gene>
<comment type="caution">
    <text evidence="4">The sequence shown here is derived from an EMBL/GenBank/DDBJ whole genome shotgun (WGS) entry which is preliminary data.</text>
</comment>
<evidence type="ECO:0000256" key="1">
    <source>
        <dbReference type="SAM" id="MobiDB-lite"/>
    </source>
</evidence>
<evidence type="ECO:0000313" key="5">
    <source>
        <dbReference type="Proteomes" id="UP001154282"/>
    </source>
</evidence>
<organism evidence="4 5">
    <name type="scientific">Linum tenue</name>
    <dbReference type="NCBI Taxonomy" id="586396"/>
    <lineage>
        <taxon>Eukaryota</taxon>
        <taxon>Viridiplantae</taxon>
        <taxon>Streptophyta</taxon>
        <taxon>Embryophyta</taxon>
        <taxon>Tracheophyta</taxon>
        <taxon>Spermatophyta</taxon>
        <taxon>Magnoliopsida</taxon>
        <taxon>eudicotyledons</taxon>
        <taxon>Gunneridae</taxon>
        <taxon>Pentapetalae</taxon>
        <taxon>rosids</taxon>
        <taxon>fabids</taxon>
        <taxon>Malpighiales</taxon>
        <taxon>Linaceae</taxon>
        <taxon>Linum</taxon>
    </lineage>
</organism>
<protein>
    <recommendedName>
        <fullName evidence="6">Transmembrane protein</fullName>
    </recommendedName>
</protein>
<keyword evidence="3" id="KW-0732">Signal</keyword>
<keyword evidence="2" id="KW-0472">Membrane</keyword>